<reference evidence="3" key="1">
    <citation type="journal article" date="2019" name="Int. J. Syst. Evol. Microbiol.">
        <title>The Global Catalogue of Microorganisms (GCM) 10K type strain sequencing project: providing services to taxonomists for standard genome sequencing and annotation.</title>
        <authorList>
            <consortium name="The Broad Institute Genomics Platform"/>
            <consortium name="The Broad Institute Genome Sequencing Center for Infectious Disease"/>
            <person name="Wu L."/>
            <person name="Ma J."/>
        </authorList>
    </citation>
    <scope>NUCLEOTIDE SEQUENCE [LARGE SCALE GENOMIC DNA]</scope>
    <source>
        <strain evidence="3">JCM 18053</strain>
    </source>
</reference>
<gene>
    <name evidence="2" type="ORF">GCM10023213_25330</name>
</gene>
<sequence length="134" mass="14813">MSTHAASTLLPRLARWMVVVVLCCSLGFQWAVLQGIAWTGMLISFSRDGSLVEAVAKTFDGEHPCPLCKAVDKGQKQDQEKSVQVPMKKLDAILVQSLHVVAPSPARMIYTPLIQQGERRVIPPLWTPPRQNPV</sequence>
<evidence type="ECO:0000256" key="1">
    <source>
        <dbReference type="SAM" id="Phobius"/>
    </source>
</evidence>
<protein>
    <recommendedName>
        <fullName evidence="4">DUF2946 domain-containing protein</fullName>
    </recommendedName>
</protein>
<dbReference type="RefSeq" id="WP_345736740.1">
    <property type="nucleotide sequence ID" value="NZ_BAABIA010000005.1"/>
</dbReference>
<keyword evidence="1" id="KW-0472">Membrane</keyword>
<organism evidence="2 3">
    <name type="scientific">Prosthecobacter algae</name>
    <dbReference type="NCBI Taxonomy" id="1144682"/>
    <lineage>
        <taxon>Bacteria</taxon>
        <taxon>Pseudomonadati</taxon>
        <taxon>Verrucomicrobiota</taxon>
        <taxon>Verrucomicrobiia</taxon>
        <taxon>Verrucomicrobiales</taxon>
        <taxon>Verrucomicrobiaceae</taxon>
        <taxon>Prosthecobacter</taxon>
    </lineage>
</organism>
<accession>A0ABP9P731</accession>
<dbReference type="Proteomes" id="UP001499852">
    <property type="component" value="Unassembled WGS sequence"/>
</dbReference>
<evidence type="ECO:0000313" key="2">
    <source>
        <dbReference type="EMBL" id="GAA5141355.1"/>
    </source>
</evidence>
<evidence type="ECO:0000313" key="3">
    <source>
        <dbReference type="Proteomes" id="UP001499852"/>
    </source>
</evidence>
<evidence type="ECO:0008006" key="4">
    <source>
        <dbReference type="Google" id="ProtNLM"/>
    </source>
</evidence>
<comment type="caution">
    <text evidence="2">The sequence shown here is derived from an EMBL/GenBank/DDBJ whole genome shotgun (WGS) entry which is preliminary data.</text>
</comment>
<feature type="transmembrane region" description="Helical" evidence="1">
    <location>
        <begin position="16"/>
        <end position="38"/>
    </location>
</feature>
<keyword evidence="3" id="KW-1185">Reference proteome</keyword>
<dbReference type="EMBL" id="BAABIA010000005">
    <property type="protein sequence ID" value="GAA5141355.1"/>
    <property type="molecule type" value="Genomic_DNA"/>
</dbReference>
<keyword evidence="1" id="KW-1133">Transmembrane helix</keyword>
<proteinExistence type="predicted"/>
<name>A0ABP9P731_9BACT</name>
<keyword evidence="1" id="KW-0812">Transmembrane</keyword>